<dbReference type="NCBIfam" id="TIGR01498">
    <property type="entry name" value="folK"/>
    <property type="match status" value="1"/>
</dbReference>
<comment type="caution">
    <text evidence="14">The sequence shown here is derived from an EMBL/GenBank/DDBJ whole genome shotgun (WGS) entry which is preliminary data.</text>
</comment>
<name>A0A9E5JTE4_9GAMM</name>
<dbReference type="PROSITE" id="PS00794">
    <property type="entry name" value="HPPK"/>
    <property type="match status" value="1"/>
</dbReference>
<accession>A0A9E5JTE4</accession>
<dbReference type="EMBL" id="JAAONZ010000010">
    <property type="protein sequence ID" value="NHO66507.1"/>
    <property type="molecule type" value="Genomic_DNA"/>
</dbReference>
<evidence type="ECO:0000256" key="4">
    <source>
        <dbReference type="ARBA" id="ARBA00016218"/>
    </source>
</evidence>
<dbReference type="GO" id="GO:0005524">
    <property type="term" value="F:ATP binding"/>
    <property type="evidence" value="ECO:0007669"/>
    <property type="project" value="UniProtKB-KW"/>
</dbReference>
<dbReference type="GO" id="GO:0046656">
    <property type="term" value="P:folic acid biosynthetic process"/>
    <property type="evidence" value="ECO:0007669"/>
    <property type="project" value="UniProtKB-KW"/>
</dbReference>
<dbReference type="Proteomes" id="UP000787472">
    <property type="component" value="Unassembled WGS sequence"/>
</dbReference>
<keyword evidence="6" id="KW-0547">Nucleotide-binding</keyword>
<evidence type="ECO:0000256" key="11">
    <source>
        <dbReference type="ARBA" id="ARBA00029766"/>
    </source>
</evidence>
<evidence type="ECO:0000256" key="10">
    <source>
        <dbReference type="ARBA" id="ARBA00029409"/>
    </source>
</evidence>
<dbReference type="PANTHER" id="PTHR43071:SF1">
    <property type="entry name" value="2-AMINO-4-HYDROXY-6-HYDROXYMETHYLDIHYDROPTERIDINE PYROPHOSPHOKINASE"/>
    <property type="match status" value="1"/>
</dbReference>
<dbReference type="GO" id="GO:0003848">
    <property type="term" value="F:2-amino-4-hydroxy-6-hydroxymethyldihydropteridine diphosphokinase activity"/>
    <property type="evidence" value="ECO:0007669"/>
    <property type="project" value="UniProtKB-EC"/>
</dbReference>
<dbReference type="EC" id="2.7.6.3" evidence="3"/>
<gene>
    <name evidence="14" type="primary">folK</name>
    <name evidence="14" type="ORF">G8770_13240</name>
</gene>
<evidence type="ECO:0000256" key="5">
    <source>
        <dbReference type="ARBA" id="ARBA00022679"/>
    </source>
</evidence>
<dbReference type="GO" id="GO:0016301">
    <property type="term" value="F:kinase activity"/>
    <property type="evidence" value="ECO:0007669"/>
    <property type="project" value="UniProtKB-KW"/>
</dbReference>
<keyword evidence="9" id="KW-0289">Folate biosynthesis</keyword>
<keyword evidence="8" id="KW-0067">ATP-binding</keyword>
<evidence type="ECO:0000256" key="1">
    <source>
        <dbReference type="ARBA" id="ARBA00005051"/>
    </source>
</evidence>
<evidence type="ECO:0000313" key="15">
    <source>
        <dbReference type="Proteomes" id="UP000787472"/>
    </source>
</evidence>
<dbReference type="Gene3D" id="3.30.70.560">
    <property type="entry name" value="7,8-Dihydro-6-hydroxymethylpterin-pyrophosphokinase HPPK"/>
    <property type="match status" value="1"/>
</dbReference>
<dbReference type="InterPro" id="IPR000550">
    <property type="entry name" value="Hppk"/>
</dbReference>
<evidence type="ECO:0000256" key="3">
    <source>
        <dbReference type="ARBA" id="ARBA00013253"/>
    </source>
</evidence>
<keyword evidence="15" id="KW-1185">Reference proteome</keyword>
<reference evidence="14" key="1">
    <citation type="submission" date="2020-03" db="EMBL/GenBank/DDBJ databases">
        <authorList>
            <person name="Guo F."/>
        </authorList>
    </citation>
    <scope>NUCLEOTIDE SEQUENCE</scope>
    <source>
        <strain evidence="14">JCM 30134</strain>
    </source>
</reference>
<feature type="domain" description="7,8-dihydro-6-hydroxymethylpterin-pyrophosphokinase" evidence="13">
    <location>
        <begin position="101"/>
        <end position="112"/>
    </location>
</feature>
<comment type="function">
    <text evidence="10">Catalyzes the transfer of pyrophosphate from adenosine triphosphate (ATP) to 6-hydroxymethyl-7,8-dihydropterin, an enzymatic step in folate biosynthesis pathway.</text>
</comment>
<protein>
    <recommendedName>
        <fullName evidence="4">2-amino-4-hydroxy-6-hydroxymethyldihydropteridine pyrophosphokinase</fullName>
        <ecNumber evidence="3">2.7.6.3</ecNumber>
    </recommendedName>
    <alternativeName>
        <fullName evidence="11">6-hydroxymethyl-7,8-dihydropterin pyrophosphokinase</fullName>
    </alternativeName>
    <alternativeName>
        <fullName evidence="12">7,8-dihydro-6-hydroxymethylpterin-pyrophosphokinase</fullName>
    </alternativeName>
</protein>
<dbReference type="PANTHER" id="PTHR43071">
    <property type="entry name" value="2-AMINO-4-HYDROXY-6-HYDROXYMETHYLDIHYDROPTERIDINE PYROPHOSPHOKINASE"/>
    <property type="match status" value="1"/>
</dbReference>
<proteinExistence type="inferred from homology"/>
<keyword evidence="5 14" id="KW-0808">Transferase</keyword>
<evidence type="ECO:0000256" key="6">
    <source>
        <dbReference type="ARBA" id="ARBA00022741"/>
    </source>
</evidence>
<dbReference type="Pfam" id="PF01288">
    <property type="entry name" value="HPPK"/>
    <property type="match status" value="1"/>
</dbReference>
<comment type="pathway">
    <text evidence="1">Cofactor biosynthesis; tetrahydrofolate biosynthesis; 2-amino-4-hydroxy-6-hydroxymethyl-7,8-dihydropteridine diphosphate from 7,8-dihydroneopterin triphosphate: step 4/4.</text>
</comment>
<evidence type="ECO:0000313" key="14">
    <source>
        <dbReference type="EMBL" id="NHO66507.1"/>
    </source>
</evidence>
<organism evidence="14 15">
    <name type="scientific">Pseudomaricurvus hydrocarbonicus</name>
    <dbReference type="NCBI Taxonomy" id="1470433"/>
    <lineage>
        <taxon>Bacteria</taxon>
        <taxon>Pseudomonadati</taxon>
        <taxon>Pseudomonadota</taxon>
        <taxon>Gammaproteobacteria</taxon>
        <taxon>Cellvibrionales</taxon>
        <taxon>Cellvibrionaceae</taxon>
        <taxon>Pseudomaricurvus</taxon>
    </lineage>
</organism>
<keyword evidence="7" id="KW-0418">Kinase</keyword>
<comment type="similarity">
    <text evidence="2">Belongs to the HPPK family.</text>
</comment>
<evidence type="ECO:0000256" key="8">
    <source>
        <dbReference type="ARBA" id="ARBA00022840"/>
    </source>
</evidence>
<dbReference type="InterPro" id="IPR035907">
    <property type="entry name" value="Hppk_sf"/>
</dbReference>
<dbReference type="RefSeq" id="WP_167187796.1">
    <property type="nucleotide sequence ID" value="NZ_JAAONZ010000010.1"/>
</dbReference>
<evidence type="ECO:0000256" key="2">
    <source>
        <dbReference type="ARBA" id="ARBA00005810"/>
    </source>
</evidence>
<evidence type="ECO:0000259" key="13">
    <source>
        <dbReference type="PROSITE" id="PS00794"/>
    </source>
</evidence>
<evidence type="ECO:0000256" key="7">
    <source>
        <dbReference type="ARBA" id="ARBA00022777"/>
    </source>
</evidence>
<evidence type="ECO:0000256" key="12">
    <source>
        <dbReference type="ARBA" id="ARBA00033413"/>
    </source>
</evidence>
<dbReference type="SUPFAM" id="SSF55083">
    <property type="entry name" value="6-hydroxymethyl-7,8-dihydropterin pyrophosphokinase, HPPK"/>
    <property type="match status" value="1"/>
</dbReference>
<evidence type="ECO:0000256" key="9">
    <source>
        <dbReference type="ARBA" id="ARBA00022909"/>
    </source>
</evidence>
<sequence>MPTASPEGTASNSAVAAFIGLGSNLENPRQQVQRAVRELGAIPNSRVITASPWYQSLPVGPGEQPDYINGVALLETTLAAHDLLDQLQAIEEAHERVRVVRWGPRTLDLDLLLYGNQVIDSERLQVPHPHLSQRNFVLYPLADIAPQLVLPSHVTLESLLAHCSAEGLRKIQD</sequence>
<dbReference type="AlphaFoldDB" id="A0A9E5JTE4"/>
<dbReference type="CDD" id="cd00483">
    <property type="entry name" value="HPPK"/>
    <property type="match status" value="1"/>
</dbReference>